<dbReference type="SUPFAM" id="SSF48179">
    <property type="entry name" value="6-phosphogluconate dehydrogenase C-terminal domain-like"/>
    <property type="match status" value="1"/>
</dbReference>
<dbReference type="OrthoDB" id="9786703at2"/>
<feature type="domain" description="3-hydroxyisobutyrate dehydrogenase-like NAD-binding" evidence="5">
    <location>
        <begin position="161"/>
        <end position="278"/>
    </location>
</feature>
<dbReference type="Gene3D" id="1.10.1040.10">
    <property type="entry name" value="N-(1-d-carboxylethyl)-l-norvaline Dehydrogenase, domain 2"/>
    <property type="match status" value="1"/>
</dbReference>
<keyword evidence="2" id="KW-0520">NAD</keyword>
<comment type="caution">
    <text evidence="6">The sequence shown here is derived from an EMBL/GenBank/DDBJ whole genome shotgun (WGS) entry which is preliminary data.</text>
</comment>
<dbReference type="STRING" id="1548208.AXK12_04835"/>
<evidence type="ECO:0000256" key="1">
    <source>
        <dbReference type="ARBA" id="ARBA00023002"/>
    </source>
</evidence>
<dbReference type="Gene3D" id="3.40.50.720">
    <property type="entry name" value="NAD(P)-binding Rossmann-like Domain"/>
    <property type="match status" value="1"/>
</dbReference>
<dbReference type="PIRSF" id="PIRSF000103">
    <property type="entry name" value="HIBADH"/>
    <property type="match status" value="1"/>
</dbReference>
<evidence type="ECO:0000259" key="5">
    <source>
        <dbReference type="Pfam" id="PF14833"/>
    </source>
</evidence>
<keyword evidence="1" id="KW-0560">Oxidoreductase</keyword>
<accession>A0A139SM43</accession>
<proteinExistence type="predicted"/>
<dbReference type="InterPro" id="IPR008927">
    <property type="entry name" value="6-PGluconate_DH-like_C_sf"/>
</dbReference>
<name>A0A139SM43_9BACT</name>
<dbReference type="PANTHER" id="PTHR43580:SF2">
    <property type="entry name" value="CYTOKINE-LIKE NUCLEAR FACTOR N-PAC"/>
    <property type="match status" value="1"/>
</dbReference>
<dbReference type="InterPro" id="IPR036291">
    <property type="entry name" value="NAD(P)-bd_dom_sf"/>
</dbReference>
<dbReference type="SUPFAM" id="SSF51735">
    <property type="entry name" value="NAD(P)-binding Rossmann-fold domains"/>
    <property type="match status" value="1"/>
</dbReference>
<dbReference type="InterPro" id="IPR015815">
    <property type="entry name" value="HIBADH-related"/>
</dbReference>
<dbReference type="PANTHER" id="PTHR43580">
    <property type="entry name" value="OXIDOREDUCTASE GLYR1-RELATED"/>
    <property type="match status" value="1"/>
</dbReference>
<evidence type="ECO:0000313" key="7">
    <source>
        <dbReference type="Proteomes" id="UP000071392"/>
    </source>
</evidence>
<keyword evidence="7" id="KW-1185">Reference proteome</keyword>
<sequence>MDKKIGVIGLGIIGRVWAGHYAAAGVLGGTWNRTPRAEAPLPLGSPEAVARAVDVVQIVVADPAAVEAVLARVVPELGPGKVLVQSSTIDPQSSERFRAQVVATGARYLEAPFTGSKPAAEARQTVYYLGGEAGLVAELDALLGTVSSLRLHVGDHQQACALKLAMNLNIAAQMQALCEALTLVRRAGVADEVFFNALRPNVAYSGVTKLKEPKLRAEDYAPQFSVKHMLKDIRLSGLTASEGSSDPFAVRAAVLGRLAAADAQGYGEEDICALLKLLA</sequence>
<dbReference type="GO" id="GO:0050661">
    <property type="term" value="F:NADP binding"/>
    <property type="evidence" value="ECO:0007669"/>
    <property type="project" value="InterPro"/>
</dbReference>
<dbReference type="AlphaFoldDB" id="A0A139SM43"/>
<feature type="active site" evidence="3">
    <location>
        <position position="163"/>
    </location>
</feature>
<dbReference type="InterPro" id="IPR013328">
    <property type="entry name" value="6PGD_dom2"/>
</dbReference>
<protein>
    <submittedName>
        <fullName evidence="6">6-phosphogluconate dehydrogenase</fullName>
    </submittedName>
</protein>
<evidence type="ECO:0000256" key="2">
    <source>
        <dbReference type="ARBA" id="ARBA00023027"/>
    </source>
</evidence>
<evidence type="ECO:0000259" key="4">
    <source>
        <dbReference type="Pfam" id="PF03446"/>
    </source>
</evidence>
<dbReference type="Pfam" id="PF14833">
    <property type="entry name" value="NAD_binding_11"/>
    <property type="match status" value="1"/>
</dbReference>
<dbReference type="Proteomes" id="UP000071392">
    <property type="component" value="Unassembled WGS sequence"/>
</dbReference>
<dbReference type="EMBL" id="LSZP01000036">
    <property type="protein sequence ID" value="KXU35646.1"/>
    <property type="molecule type" value="Genomic_DNA"/>
</dbReference>
<evidence type="ECO:0000256" key="3">
    <source>
        <dbReference type="PIRSR" id="PIRSR000103-1"/>
    </source>
</evidence>
<gene>
    <name evidence="6" type="ORF">AXK12_04835</name>
</gene>
<dbReference type="InterPro" id="IPR051265">
    <property type="entry name" value="HIBADH-related_NP60_sf"/>
</dbReference>
<evidence type="ECO:0000313" key="6">
    <source>
        <dbReference type="EMBL" id="KXU35646.1"/>
    </source>
</evidence>
<organism evidence="6 7">
    <name type="scientific">Cephaloticoccus capnophilus</name>
    <dbReference type="NCBI Taxonomy" id="1548208"/>
    <lineage>
        <taxon>Bacteria</taxon>
        <taxon>Pseudomonadati</taxon>
        <taxon>Verrucomicrobiota</taxon>
        <taxon>Opitutia</taxon>
        <taxon>Opitutales</taxon>
        <taxon>Opitutaceae</taxon>
        <taxon>Cephaloticoccus</taxon>
    </lineage>
</organism>
<dbReference type="GO" id="GO:0016491">
    <property type="term" value="F:oxidoreductase activity"/>
    <property type="evidence" value="ECO:0007669"/>
    <property type="project" value="UniProtKB-KW"/>
</dbReference>
<reference evidence="6 7" key="1">
    <citation type="submission" date="2016-02" db="EMBL/GenBank/DDBJ databases">
        <authorList>
            <person name="Wen L."/>
            <person name="He K."/>
            <person name="Yang H."/>
        </authorList>
    </citation>
    <scope>NUCLEOTIDE SEQUENCE [LARGE SCALE GENOMIC DNA]</scope>
    <source>
        <strain evidence="6 7">CV41</strain>
    </source>
</reference>
<dbReference type="InterPro" id="IPR029154">
    <property type="entry name" value="HIBADH-like_NADP-bd"/>
</dbReference>
<dbReference type="Pfam" id="PF03446">
    <property type="entry name" value="NAD_binding_2"/>
    <property type="match status" value="1"/>
</dbReference>
<dbReference type="GO" id="GO:0051287">
    <property type="term" value="F:NAD binding"/>
    <property type="evidence" value="ECO:0007669"/>
    <property type="project" value="InterPro"/>
</dbReference>
<feature type="domain" description="6-phosphogluconate dehydrogenase NADP-binding" evidence="4">
    <location>
        <begin position="4"/>
        <end position="148"/>
    </location>
</feature>
<dbReference type="InterPro" id="IPR006115">
    <property type="entry name" value="6PGDH_NADP-bd"/>
</dbReference>
<dbReference type="RefSeq" id="WP_068711812.1">
    <property type="nucleotide sequence ID" value="NZ_LSZP01000036.1"/>
</dbReference>